<name>A0A5C4MAX8_9PSEU</name>
<dbReference type="RefSeq" id="WP_139095115.1">
    <property type="nucleotide sequence ID" value="NZ_VDFW01000002.1"/>
</dbReference>
<evidence type="ECO:0000313" key="1">
    <source>
        <dbReference type="EMBL" id="TNC29171.1"/>
    </source>
</evidence>
<dbReference type="AlphaFoldDB" id="A0A5C4MAX8"/>
<dbReference type="Gene3D" id="1.20.1170.10">
    <property type="match status" value="1"/>
</dbReference>
<dbReference type="EMBL" id="VDFW01000002">
    <property type="protein sequence ID" value="TNC29171.1"/>
    <property type="molecule type" value="Genomic_DNA"/>
</dbReference>
<dbReference type="Proteomes" id="UP000305546">
    <property type="component" value="Unassembled WGS sequence"/>
</dbReference>
<evidence type="ECO:0008006" key="3">
    <source>
        <dbReference type="Google" id="ProtNLM"/>
    </source>
</evidence>
<accession>A0A5C4MAX8</accession>
<reference evidence="1 2" key="1">
    <citation type="submission" date="2019-06" db="EMBL/GenBank/DDBJ databases">
        <title>Amycolatopsis alkalitolerans sp. nov., isolated from Gastrodia elata Blume.</title>
        <authorList>
            <person name="Narsing Rao M.P."/>
            <person name="Li W.J."/>
        </authorList>
    </citation>
    <scope>NUCLEOTIDE SEQUENCE [LARGE SCALE GENOMIC DNA]</scope>
    <source>
        <strain evidence="1 2">SYSUP0005</strain>
    </source>
</reference>
<evidence type="ECO:0000313" key="2">
    <source>
        <dbReference type="Proteomes" id="UP000305546"/>
    </source>
</evidence>
<proteinExistence type="predicted"/>
<gene>
    <name evidence="1" type="ORF">FG385_03540</name>
</gene>
<comment type="caution">
    <text evidence="1">The sequence shown here is derived from an EMBL/GenBank/DDBJ whole genome shotgun (WGS) entry which is preliminary data.</text>
</comment>
<protein>
    <recommendedName>
        <fullName evidence="3">WXG100 family type VII secretion target</fullName>
    </recommendedName>
</protein>
<keyword evidence="2" id="KW-1185">Reference proteome</keyword>
<organism evidence="1 2">
    <name type="scientific">Amycolatopsis alkalitolerans</name>
    <dbReference type="NCBI Taxonomy" id="2547244"/>
    <lineage>
        <taxon>Bacteria</taxon>
        <taxon>Bacillati</taxon>
        <taxon>Actinomycetota</taxon>
        <taxon>Actinomycetes</taxon>
        <taxon>Pseudonocardiales</taxon>
        <taxon>Pseudonocardiaceae</taxon>
        <taxon>Amycolatopsis</taxon>
    </lineage>
</organism>
<sequence length="412" mass="42799">MTGQALNTTVNGSAGTCRETATVLGQLYDAAYQAGTEFRSALTTADATWHGPAHDAFADQVNGVRPEIDALSDRAFKVQWALNDFADSLEAILARVGNALAGAKEGGLEVDGPFIVSPTPPGPAPILPTGPCGTAQAQRIMDQNQQAIAQHNQVIADYNAKVAVHNEAKAIVTDARTMEANAHNALEQAVGAAAKAVQNDMTKIAFTTASQARGFVGTMENTRRLAQSQADRLKTQAEFYRNFALGKQVDDPDWAKALLERSAKMADDGGKLETRAQQFEQWVKTVPEDVRKQLTAYPGRSASENLTEHSSDVKLPAGAARIARSLPYVGSILTAGSEAFGAWKGEQSWGRAAADTGAAIAGGALGGALTGAVAGSAFGPGGTLILGVLGGFGGAKFATDIVQGFSNAVSAK</sequence>
<dbReference type="OrthoDB" id="3624011at2"/>